<dbReference type="Gene3D" id="3.40.980.10">
    <property type="entry name" value="MoaB/Mog-like domain"/>
    <property type="match status" value="1"/>
</dbReference>
<gene>
    <name evidence="13" type="ORF">DFR50_11315</name>
</gene>
<dbReference type="EMBL" id="QNRK01000013">
    <property type="protein sequence ID" value="RBP12826.1"/>
    <property type="molecule type" value="Genomic_DNA"/>
</dbReference>
<dbReference type="NCBIfam" id="NF045515">
    <property type="entry name" value="Glp_gephyrin"/>
    <property type="match status" value="1"/>
</dbReference>
<evidence type="ECO:0000256" key="11">
    <source>
        <dbReference type="RuleBase" id="RU365090"/>
    </source>
</evidence>
<dbReference type="InterPro" id="IPR001453">
    <property type="entry name" value="MoaB/Mog_dom"/>
</dbReference>
<dbReference type="Gene3D" id="3.90.105.10">
    <property type="entry name" value="Molybdopterin biosynthesis moea protein, domain 2"/>
    <property type="match status" value="1"/>
</dbReference>
<dbReference type="PANTHER" id="PTHR10192">
    <property type="entry name" value="MOLYBDOPTERIN BIOSYNTHESIS PROTEIN"/>
    <property type="match status" value="1"/>
</dbReference>
<dbReference type="OrthoDB" id="9804758at2"/>
<dbReference type="RefSeq" id="WP_113889676.1">
    <property type="nucleotide sequence ID" value="NZ_QNRK01000013.1"/>
</dbReference>
<protein>
    <recommendedName>
        <fullName evidence="11">Molybdopterin molybdenumtransferase</fullName>
        <ecNumber evidence="11">2.10.1.1</ecNumber>
    </recommendedName>
</protein>
<dbReference type="SUPFAM" id="SSF63867">
    <property type="entry name" value="MoeA C-terminal domain-like"/>
    <property type="match status" value="1"/>
</dbReference>
<evidence type="ECO:0000256" key="1">
    <source>
        <dbReference type="ARBA" id="ARBA00001946"/>
    </source>
</evidence>
<dbReference type="InterPro" id="IPR036135">
    <property type="entry name" value="MoeA_linker/N_sf"/>
</dbReference>
<proteinExistence type="inferred from homology"/>
<reference evidence="13 14" key="1">
    <citation type="submission" date="2018-06" db="EMBL/GenBank/DDBJ databases">
        <title>Genomic Encyclopedia of Type Strains, Phase IV (KMG-IV): sequencing the most valuable type-strain genomes for metagenomic binning, comparative biology and taxonomic classification.</title>
        <authorList>
            <person name="Goeker M."/>
        </authorList>
    </citation>
    <scope>NUCLEOTIDE SEQUENCE [LARGE SCALE GENOMIC DNA]</scope>
    <source>
        <strain evidence="13 14">DSM 24875</strain>
    </source>
</reference>
<dbReference type="CDD" id="cd00887">
    <property type="entry name" value="MoeA"/>
    <property type="match status" value="1"/>
</dbReference>
<evidence type="ECO:0000256" key="9">
    <source>
        <dbReference type="ARBA" id="ARBA00023150"/>
    </source>
</evidence>
<dbReference type="GO" id="GO:0006777">
    <property type="term" value="P:Mo-molybdopterin cofactor biosynthetic process"/>
    <property type="evidence" value="ECO:0007669"/>
    <property type="project" value="UniProtKB-UniRule"/>
</dbReference>
<evidence type="ECO:0000256" key="2">
    <source>
        <dbReference type="ARBA" id="ARBA00002901"/>
    </source>
</evidence>
<evidence type="ECO:0000256" key="5">
    <source>
        <dbReference type="ARBA" id="ARBA00022505"/>
    </source>
</evidence>
<dbReference type="InterPro" id="IPR005111">
    <property type="entry name" value="MoeA_C_domain_IV"/>
</dbReference>
<evidence type="ECO:0000256" key="3">
    <source>
        <dbReference type="ARBA" id="ARBA00005046"/>
    </source>
</evidence>
<dbReference type="InterPro" id="IPR036425">
    <property type="entry name" value="MoaB/Mog-like_dom_sf"/>
</dbReference>
<dbReference type="AlphaFoldDB" id="A0A366FFE4"/>
<keyword evidence="14" id="KW-1185">Reference proteome</keyword>
<dbReference type="PANTHER" id="PTHR10192:SF5">
    <property type="entry name" value="GEPHYRIN"/>
    <property type="match status" value="1"/>
</dbReference>
<comment type="caution">
    <text evidence="13">The sequence shown here is derived from an EMBL/GenBank/DDBJ whole genome shotgun (WGS) entry which is preliminary data.</text>
</comment>
<keyword evidence="8 11" id="KW-0460">Magnesium</keyword>
<comment type="similarity">
    <text evidence="4 11">Belongs to the MoeA family.</text>
</comment>
<evidence type="ECO:0000313" key="14">
    <source>
        <dbReference type="Proteomes" id="UP000253529"/>
    </source>
</evidence>
<dbReference type="SMART" id="SM00852">
    <property type="entry name" value="MoCF_biosynth"/>
    <property type="match status" value="1"/>
</dbReference>
<dbReference type="SUPFAM" id="SSF63882">
    <property type="entry name" value="MoeA N-terminal region -like"/>
    <property type="match status" value="1"/>
</dbReference>
<evidence type="ECO:0000256" key="8">
    <source>
        <dbReference type="ARBA" id="ARBA00022842"/>
    </source>
</evidence>
<dbReference type="GO" id="GO:0046872">
    <property type="term" value="F:metal ion binding"/>
    <property type="evidence" value="ECO:0007669"/>
    <property type="project" value="UniProtKB-UniRule"/>
</dbReference>
<evidence type="ECO:0000256" key="7">
    <source>
        <dbReference type="ARBA" id="ARBA00022723"/>
    </source>
</evidence>
<sequence length="409" mass="42358">MSGPIPVEEALRRVLASAEAPLGEERVPLEEAFGRVLARDLVALRTQPPFANSAMDGYAVRAVDAAAPAATLRVVGEAAAGRAFAGRVGAGEAVRIFTGAPAPAGADAIVVQEEVRRDGDRVTLGRPARIGDNLRTEGLDFREGERLLGAGRRLGPRDIALAAAANHAALFVRRCARVAILATGDELVAPGEPLGPSQIVASNNFTVAGIVEACGGVPIDLGIARDSMAALDEAIRAALAAKPDVLVTLGGASVGDHDLVQKALAAAGMELGFWKIAMRPGKPLMHGRLGDLRVLGLPGNPTSSTVCAVLFLRPLMRALHGEPDPGADPTRPARLAVDLKANGPRQDYQRCALSRDADGRLMATPLALQDSSLVKVMAYADGLIVRPPDAAPAKAGDACRVLAFDELGV</sequence>
<comment type="pathway">
    <text evidence="3 11">Cofactor biosynthesis; molybdopterin biosynthesis.</text>
</comment>
<evidence type="ECO:0000313" key="13">
    <source>
        <dbReference type="EMBL" id="RBP12826.1"/>
    </source>
</evidence>
<evidence type="ECO:0000256" key="6">
    <source>
        <dbReference type="ARBA" id="ARBA00022679"/>
    </source>
</evidence>
<evidence type="ECO:0000259" key="12">
    <source>
        <dbReference type="SMART" id="SM00852"/>
    </source>
</evidence>
<comment type="cofactor">
    <cofactor evidence="1 11">
        <name>Mg(2+)</name>
        <dbReference type="ChEBI" id="CHEBI:18420"/>
    </cofactor>
</comment>
<dbReference type="Pfam" id="PF03454">
    <property type="entry name" value="MoeA_C"/>
    <property type="match status" value="1"/>
</dbReference>
<organism evidence="13 14">
    <name type="scientific">Roseiarcus fermentans</name>
    <dbReference type="NCBI Taxonomy" id="1473586"/>
    <lineage>
        <taxon>Bacteria</taxon>
        <taxon>Pseudomonadati</taxon>
        <taxon>Pseudomonadota</taxon>
        <taxon>Alphaproteobacteria</taxon>
        <taxon>Hyphomicrobiales</taxon>
        <taxon>Roseiarcaceae</taxon>
        <taxon>Roseiarcus</taxon>
    </lineage>
</organism>
<dbReference type="EC" id="2.10.1.1" evidence="11"/>
<dbReference type="Pfam" id="PF03453">
    <property type="entry name" value="MoeA_N"/>
    <property type="match status" value="1"/>
</dbReference>
<keyword evidence="7 11" id="KW-0479">Metal-binding</keyword>
<feature type="domain" description="MoaB/Mog" evidence="12">
    <location>
        <begin position="179"/>
        <end position="318"/>
    </location>
</feature>
<dbReference type="InterPro" id="IPR005110">
    <property type="entry name" value="MoeA_linker/N"/>
</dbReference>
<comment type="function">
    <text evidence="2 11">Catalyzes the insertion of molybdate into adenylated molybdopterin with the concomitant release of AMP.</text>
</comment>
<dbReference type="UniPathway" id="UPA00344"/>
<dbReference type="FunFam" id="3.40.980.10:FF:000004">
    <property type="entry name" value="Molybdopterin molybdenumtransferase"/>
    <property type="match status" value="1"/>
</dbReference>
<accession>A0A366FFE4</accession>
<dbReference type="InterPro" id="IPR038987">
    <property type="entry name" value="MoeA-like"/>
</dbReference>
<dbReference type="GO" id="GO:0061599">
    <property type="term" value="F:molybdopterin molybdotransferase activity"/>
    <property type="evidence" value="ECO:0007669"/>
    <property type="project" value="UniProtKB-UniRule"/>
</dbReference>
<evidence type="ECO:0000256" key="4">
    <source>
        <dbReference type="ARBA" id="ARBA00010763"/>
    </source>
</evidence>
<name>A0A366FFE4_9HYPH</name>
<dbReference type="Proteomes" id="UP000253529">
    <property type="component" value="Unassembled WGS sequence"/>
</dbReference>
<dbReference type="GO" id="GO:0005829">
    <property type="term" value="C:cytosol"/>
    <property type="evidence" value="ECO:0007669"/>
    <property type="project" value="TreeGrafter"/>
</dbReference>
<dbReference type="Gene3D" id="2.170.190.11">
    <property type="entry name" value="Molybdopterin biosynthesis moea protein, domain 3"/>
    <property type="match status" value="1"/>
</dbReference>
<keyword evidence="6 11" id="KW-0808">Transferase</keyword>
<dbReference type="Gene3D" id="2.40.340.10">
    <property type="entry name" value="MoeA, C-terminal, domain IV"/>
    <property type="match status" value="1"/>
</dbReference>
<keyword evidence="5 11" id="KW-0500">Molybdenum</keyword>
<dbReference type="Pfam" id="PF00994">
    <property type="entry name" value="MoCF_biosynth"/>
    <property type="match status" value="1"/>
</dbReference>
<dbReference type="SUPFAM" id="SSF53218">
    <property type="entry name" value="Molybdenum cofactor biosynthesis proteins"/>
    <property type="match status" value="1"/>
</dbReference>
<evidence type="ECO:0000256" key="10">
    <source>
        <dbReference type="ARBA" id="ARBA00047317"/>
    </source>
</evidence>
<keyword evidence="9 11" id="KW-0501">Molybdenum cofactor biosynthesis</keyword>
<comment type="catalytic activity">
    <reaction evidence="10">
        <text>adenylyl-molybdopterin + molybdate = Mo-molybdopterin + AMP + H(+)</text>
        <dbReference type="Rhea" id="RHEA:35047"/>
        <dbReference type="ChEBI" id="CHEBI:15378"/>
        <dbReference type="ChEBI" id="CHEBI:36264"/>
        <dbReference type="ChEBI" id="CHEBI:62727"/>
        <dbReference type="ChEBI" id="CHEBI:71302"/>
        <dbReference type="ChEBI" id="CHEBI:456215"/>
        <dbReference type="EC" id="2.10.1.1"/>
    </reaction>
</comment>
<dbReference type="InterPro" id="IPR036688">
    <property type="entry name" value="MoeA_C_domain_IV_sf"/>
</dbReference>